<keyword evidence="2" id="KW-0614">Plasmid</keyword>
<accession>A0A975LDY2</accession>
<name>A0A975LDY2_9ACTN</name>
<geneLocation type="plasmid" evidence="2 3">
    <name>unnamed2</name>
</geneLocation>
<evidence type="ECO:0008006" key="4">
    <source>
        <dbReference type="Google" id="ProtNLM"/>
    </source>
</evidence>
<dbReference type="AlphaFoldDB" id="A0A975LDY2"/>
<dbReference type="KEGG" id="nec:KGD82_27930"/>
<gene>
    <name evidence="2" type="ORF">KGD82_27930</name>
</gene>
<evidence type="ECO:0000313" key="3">
    <source>
        <dbReference type="Proteomes" id="UP000682416"/>
    </source>
</evidence>
<dbReference type="EMBL" id="CP074403">
    <property type="protein sequence ID" value="QVJ03508.1"/>
    <property type="molecule type" value="Genomic_DNA"/>
</dbReference>
<sequence>MPTVIRSAPTTGPQNLTLEADTLDLTVEVVPNLTRATLELSAAPEVIDALTCTSTHGHWDIRLPEAASARTTNGITLNYSNDATVIMVNNFAGRHVIENGTMTMSETITATVRLPQGSNLHAHATNGSVRTIGHLETIHFSGHNAELNIDSAQNATCHSHNGNITIRHATGNTNVTTFNGNVRMASTGTHTQISAHSGNINVDASTPDPSTSRPTTDRSTSPRMDTPARL</sequence>
<keyword evidence="3" id="KW-1185">Reference proteome</keyword>
<dbReference type="Proteomes" id="UP000682416">
    <property type="component" value="Plasmid unnamed2"/>
</dbReference>
<protein>
    <recommendedName>
        <fullName evidence="4">Adhesin domain-containing protein</fullName>
    </recommendedName>
</protein>
<feature type="compositionally biased region" description="Low complexity" evidence="1">
    <location>
        <begin position="205"/>
        <end position="223"/>
    </location>
</feature>
<proteinExistence type="predicted"/>
<feature type="region of interest" description="Disordered" evidence="1">
    <location>
        <begin position="196"/>
        <end position="230"/>
    </location>
</feature>
<evidence type="ECO:0000256" key="1">
    <source>
        <dbReference type="SAM" id="MobiDB-lite"/>
    </source>
</evidence>
<evidence type="ECO:0000313" key="2">
    <source>
        <dbReference type="EMBL" id="QVJ03508.1"/>
    </source>
</evidence>
<organism evidence="2 3">
    <name type="scientific">Nocardiopsis eucommiae</name>
    <dbReference type="NCBI Taxonomy" id="2831970"/>
    <lineage>
        <taxon>Bacteria</taxon>
        <taxon>Bacillati</taxon>
        <taxon>Actinomycetota</taxon>
        <taxon>Actinomycetes</taxon>
        <taxon>Streptosporangiales</taxon>
        <taxon>Nocardiopsidaceae</taxon>
        <taxon>Nocardiopsis</taxon>
    </lineage>
</organism>
<reference evidence="2" key="1">
    <citation type="submission" date="2021-05" db="EMBL/GenBank/DDBJ databases">
        <authorList>
            <person name="Kaiqin L."/>
            <person name="Jian G."/>
        </authorList>
    </citation>
    <scope>NUCLEOTIDE SEQUENCE</scope>
    <source>
        <strain evidence="2">HDS5</strain>
        <plasmid evidence="2">unnamed2</plasmid>
    </source>
</reference>